<reference evidence="18" key="1">
    <citation type="submission" date="2019-12" db="UniProtKB">
        <authorList>
            <consortium name="WormBaseParasite"/>
        </authorList>
    </citation>
    <scope>IDENTIFICATION</scope>
</reference>
<proteinExistence type="inferred from homology"/>
<dbReference type="InterPro" id="IPR000340">
    <property type="entry name" value="Dual-sp_phosphatase_cat-dom"/>
</dbReference>
<evidence type="ECO:0000256" key="5">
    <source>
        <dbReference type="ARBA" id="ARBA00022475"/>
    </source>
</evidence>
<comment type="subcellular location">
    <subcellularLocation>
        <location evidence="1">Cell membrane</location>
        <topology evidence="1">Lipid-anchor</topology>
        <orientation evidence="1">Cytoplasmic side</orientation>
    </subcellularLocation>
</comment>
<evidence type="ECO:0000256" key="8">
    <source>
        <dbReference type="ARBA" id="ARBA00022912"/>
    </source>
</evidence>
<evidence type="ECO:0000256" key="2">
    <source>
        <dbReference type="ARBA" id="ARBA00008601"/>
    </source>
</evidence>
<dbReference type="SUPFAM" id="SSF52799">
    <property type="entry name" value="(Phosphotyrosine protein) phosphatases II"/>
    <property type="match status" value="1"/>
</dbReference>
<organism evidence="17 18">
    <name type="scientific">Trichuris muris</name>
    <name type="common">Mouse whipworm</name>
    <dbReference type="NCBI Taxonomy" id="70415"/>
    <lineage>
        <taxon>Eukaryota</taxon>
        <taxon>Metazoa</taxon>
        <taxon>Ecdysozoa</taxon>
        <taxon>Nematoda</taxon>
        <taxon>Enoplea</taxon>
        <taxon>Dorylaimia</taxon>
        <taxon>Trichinellida</taxon>
        <taxon>Trichuridae</taxon>
        <taxon>Trichuris</taxon>
    </lineage>
</organism>
<evidence type="ECO:0000256" key="10">
    <source>
        <dbReference type="ARBA" id="ARBA00023288"/>
    </source>
</evidence>
<evidence type="ECO:0000256" key="14">
    <source>
        <dbReference type="ARBA" id="ARBA00068799"/>
    </source>
</evidence>
<evidence type="ECO:0000259" key="16">
    <source>
        <dbReference type="PROSITE" id="PS50056"/>
    </source>
</evidence>
<dbReference type="PROSITE" id="PS50054">
    <property type="entry name" value="TYR_PHOSPHATASE_DUAL"/>
    <property type="match status" value="1"/>
</dbReference>
<dbReference type="Proteomes" id="UP000046395">
    <property type="component" value="Unassembled WGS sequence"/>
</dbReference>
<comment type="similarity">
    <text evidence="2">Belongs to the protein-tyrosine phosphatase family. Non-receptor class dual specificity subfamily.</text>
</comment>
<dbReference type="STRING" id="70415.A0A5S6QYP7"/>
<evidence type="ECO:0000313" key="17">
    <source>
        <dbReference type="Proteomes" id="UP000046395"/>
    </source>
</evidence>
<comment type="catalytic activity">
    <reaction evidence="11">
        <text>O-phospho-L-seryl-[protein] + H2O = L-seryl-[protein] + phosphate</text>
        <dbReference type="Rhea" id="RHEA:20629"/>
        <dbReference type="Rhea" id="RHEA-COMP:9863"/>
        <dbReference type="Rhea" id="RHEA-COMP:11604"/>
        <dbReference type="ChEBI" id="CHEBI:15377"/>
        <dbReference type="ChEBI" id="CHEBI:29999"/>
        <dbReference type="ChEBI" id="CHEBI:43474"/>
        <dbReference type="ChEBI" id="CHEBI:83421"/>
        <dbReference type="EC" id="3.1.3.16"/>
    </reaction>
</comment>
<evidence type="ECO:0000256" key="6">
    <source>
        <dbReference type="ARBA" id="ARBA00022707"/>
    </source>
</evidence>
<accession>A0A5S6QYP7</accession>
<dbReference type="EC" id="3.1.3.48" evidence="3"/>
<keyword evidence="10" id="KW-0449">Lipoprotein</keyword>
<evidence type="ECO:0000256" key="1">
    <source>
        <dbReference type="ARBA" id="ARBA00004342"/>
    </source>
</evidence>
<dbReference type="GO" id="GO:0004722">
    <property type="term" value="F:protein serine/threonine phosphatase activity"/>
    <property type="evidence" value="ECO:0007669"/>
    <property type="project" value="UniProtKB-EC"/>
</dbReference>
<dbReference type="GO" id="GO:0004725">
    <property type="term" value="F:protein tyrosine phosphatase activity"/>
    <property type="evidence" value="ECO:0007669"/>
    <property type="project" value="UniProtKB-EC"/>
</dbReference>
<dbReference type="PANTHER" id="PTHR45948:SF2">
    <property type="entry name" value="DUAL SPECIFICITY PROTEIN PHOSPHATASE"/>
    <property type="match status" value="1"/>
</dbReference>
<keyword evidence="5" id="KW-1003">Cell membrane</keyword>
<dbReference type="GO" id="GO:0007165">
    <property type="term" value="P:signal transduction"/>
    <property type="evidence" value="ECO:0007669"/>
    <property type="project" value="TreeGrafter"/>
</dbReference>
<keyword evidence="7" id="KW-0378">Hydrolase</keyword>
<dbReference type="GO" id="GO:0005886">
    <property type="term" value="C:plasma membrane"/>
    <property type="evidence" value="ECO:0007669"/>
    <property type="project" value="UniProtKB-SubCell"/>
</dbReference>
<dbReference type="GO" id="GO:0005829">
    <property type="term" value="C:cytosol"/>
    <property type="evidence" value="ECO:0007669"/>
    <property type="project" value="TreeGrafter"/>
</dbReference>
<dbReference type="InterPro" id="IPR020422">
    <property type="entry name" value="TYR_PHOSPHATASE_DUAL_dom"/>
</dbReference>
<dbReference type="Gene3D" id="3.90.190.10">
    <property type="entry name" value="Protein tyrosine phosphatase superfamily"/>
    <property type="match status" value="1"/>
</dbReference>
<dbReference type="AlphaFoldDB" id="A0A5S6QYP7"/>
<evidence type="ECO:0000256" key="3">
    <source>
        <dbReference type="ARBA" id="ARBA00013064"/>
    </source>
</evidence>
<evidence type="ECO:0000256" key="13">
    <source>
        <dbReference type="ARBA" id="ARBA00051722"/>
    </source>
</evidence>
<protein>
    <recommendedName>
        <fullName evidence="14">Dual specificity protein phosphatase 15</fullName>
        <ecNumber evidence="4">3.1.3.16</ecNumber>
        <ecNumber evidence="3">3.1.3.48</ecNumber>
    </recommendedName>
</protein>
<dbReference type="Pfam" id="PF00782">
    <property type="entry name" value="DSPc"/>
    <property type="match status" value="1"/>
</dbReference>
<dbReference type="EC" id="3.1.3.16" evidence="4"/>
<keyword evidence="9" id="KW-0472">Membrane</keyword>
<dbReference type="FunFam" id="3.90.190.10:FF:000052">
    <property type="entry name" value="Dual specificity phosphatase 15"/>
    <property type="match status" value="1"/>
</dbReference>
<dbReference type="PANTHER" id="PTHR45948">
    <property type="entry name" value="DUAL SPECIFICITY PROTEIN PHOSPHATASE DDB_G0269404-RELATED"/>
    <property type="match status" value="1"/>
</dbReference>
<evidence type="ECO:0000259" key="15">
    <source>
        <dbReference type="PROSITE" id="PS50054"/>
    </source>
</evidence>
<comment type="catalytic activity">
    <reaction evidence="13">
        <text>O-phospho-L-tyrosyl-[protein] + H2O = L-tyrosyl-[protein] + phosphate</text>
        <dbReference type="Rhea" id="RHEA:10684"/>
        <dbReference type="Rhea" id="RHEA-COMP:10136"/>
        <dbReference type="Rhea" id="RHEA-COMP:20101"/>
        <dbReference type="ChEBI" id="CHEBI:15377"/>
        <dbReference type="ChEBI" id="CHEBI:43474"/>
        <dbReference type="ChEBI" id="CHEBI:46858"/>
        <dbReference type="ChEBI" id="CHEBI:61978"/>
        <dbReference type="EC" id="3.1.3.48"/>
    </reaction>
</comment>
<sequence length="195" mass="22484">MNLVLRGLYVGSCRDARDERALTEKKISHIVSVHDRARPFNDGRQQLVVNISDQESENILEHVSTVNDFIHRARLTGGCVLVHCMLGISRSVTFVIAYVMSVTSLGWREALQVVRSTRHRASPNFGFKRQLQAFEKDFVESERRRLMDIDVAEGLILDDRNHCQRALLSYMRWVQFGDLLMDEHESLLIEKLSET</sequence>
<feature type="domain" description="Tyrosine specific protein phosphatases" evidence="16">
    <location>
        <begin position="57"/>
        <end position="118"/>
    </location>
</feature>
<evidence type="ECO:0000256" key="9">
    <source>
        <dbReference type="ARBA" id="ARBA00023136"/>
    </source>
</evidence>
<evidence type="ECO:0000256" key="12">
    <source>
        <dbReference type="ARBA" id="ARBA00048336"/>
    </source>
</evidence>
<evidence type="ECO:0000313" key="18">
    <source>
        <dbReference type="WBParaSite" id="TMUE_3000012268.1"/>
    </source>
</evidence>
<keyword evidence="8" id="KW-0904">Protein phosphatase</keyword>
<keyword evidence="17" id="KW-1185">Reference proteome</keyword>
<dbReference type="InterPro" id="IPR029021">
    <property type="entry name" value="Prot-tyrosine_phosphatase-like"/>
</dbReference>
<dbReference type="WBParaSite" id="TMUE_3000012268.1">
    <property type="protein sequence ID" value="TMUE_3000012268.1"/>
    <property type="gene ID" value="WBGene00290059"/>
</dbReference>
<dbReference type="SMART" id="SM00195">
    <property type="entry name" value="DSPc"/>
    <property type="match status" value="1"/>
</dbReference>
<evidence type="ECO:0000256" key="4">
    <source>
        <dbReference type="ARBA" id="ARBA00013081"/>
    </source>
</evidence>
<dbReference type="InterPro" id="IPR000387">
    <property type="entry name" value="Tyr_Pase_dom"/>
</dbReference>
<comment type="catalytic activity">
    <reaction evidence="12">
        <text>O-phospho-L-threonyl-[protein] + H2O = L-threonyl-[protein] + phosphate</text>
        <dbReference type="Rhea" id="RHEA:47004"/>
        <dbReference type="Rhea" id="RHEA-COMP:11060"/>
        <dbReference type="Rhea" id="RHEA-COMP:11605"/>
        <dbReference type="ChEBI" id="CHEBI:15377"/>
        <dbReference type="ChEBI" id="CHEBI:30013"/>
        <dbReference type="ChEBI" id="CHEBI:43474"/>
        <dbReference type="ChEBI" id="CHEBI:61977"/>
        <dbReference type="EC" id="3.1.3.16"/>
    </reaction>
</comment>
<dbReference type="PROSITE" id="PS50056">
    <property type="entry name" value="TYR_PHOSPHATASE_2"/>
    <property type="match status" value="1"/>
</dbReference>
<evidence type="ECO:0000256" key="11">
    <source>
        <dbReference type="ARBA" id="ARBA00047761"/>
    </source>
</evidence>
<feature type="domain" description="Tyrosine-protein phosphatase" evidence="15">
    <location>
        <begin position="1"/>
        <end position="140"/>
    </location>
</feature>
<keyword evidence="6" id="KW-0519">Myristate</keyword>
<name>A0A5S6QYP7_TRIMR</name>
<evidence type="ECO:0000256" key="7">
    <source>
        <dbReference type="ARBA" id="ARBA00022801"/>
    </source>
</evidence>